<feature type="compositionally biased region" description="Low complexity" evidence="11">
    <location>
        <begin position="95"/>
        <end position="111"/>
    </location>
</feature>
<dbReference type="InterPro" id="IPR017907">
    <property type="entry name" value="Znf_RING_CS"/>
</dbReference>
<keyword evidence="8" id="KW-0862">Zinc</keyword>
<dbReference type="Pfam" id="PF00097">
    <property type="entry name" value="zf-C3HC4"/>
    <property type="match status" value="1"/>
</dbReference>
<dbReference type="OrthoDB" id="1431934at2759"/>
<feature type="domain" description="RING-type" evidence="12">
    <location>
        <begin position="718"/>
        <end position="759"/>
    </location>
</feature>
<dbReference type="PANTHER" id="PTHR11685">
    <property type="entry name" value="RBR FAMILY RING FINGER AND IBR DOMAIN-CONTAINING"/>
    <property type="match status" value="1"/>
</dbReference>
<sequence>MGTQVEPPLFLPLAMAFEASGDRSRPKFGFSQGGNCEFGIKRKFLHEVGQRQISQAPEIRNENMDKPCYAFKAGNCQWGNKHDISDLNTAGHVTASPSKFSSKSNSHLASAGNNNTRRRKGKGKNSALPTSNRAATSQTGVQEHLRTQVHVEAARKALQEATRLAQERIPAAHRELQLQLEREREETKERARAARRRKQEEEWAQESATTIQQVVLNSFVKFEAGLVIQHVICGSEASRILVKNLPMDAKPTEVLELFTQQGIAEEDLAILSIDIVGGLQQATVLGKAADVDIVAIGLDGIEFRDQRLEFVVCKRSSQGRTMGASNRNPHHLTVSWRPALLTMLVRYPHLEPWEVSQKVRELDRKLLDGQCVRALPHQEQQSAAYGPYDFSHPTSPHAVKITNISSTTTVEMVQNFAGTQWVEFCRDPSSYTSNDVFSALDAHFRSLTNSTLRAFTLENVLRPNSVYAKAVFNTHESAKLAHDSLIGKDFGPNFPALRVYLSDPHRFLITLDEKQYDAQKSQWTELCEAKGKEATIQIRPITKAGERKVAVSLVGRDKKVVGALKVRIESIASGQRLDASHWHPTFKSDKGQKFLDDLYNTTGAYIRSDWKHGCIVVFGSPEAAEAARSRIKEEVDRISSEQRTIRLQRKALGFFIRKGLAQLQALLGEDNVTLDVGSAKIVLRGADLEEAQHHLRQLMDAFLDHNSKSNTAPDDVLCPICYDTVSQPIEISCNHVYCSSCLRHYILSTLDNHSFPLKCMGNDATCNHPFSLPLIKRFLPPQRFEQLMTAAFTEHIDKNPETFRYCVTPDCSQVYRATVLPHELQCPSCFREVCTACHLDGHAGMTCDEKRQHKNPEEQERLLEVWATQNNVKRCPSCHVWVEKVEGCHHINCKCGTHFCWICSGVFERADIYRHMTQAHGDWYNNPYRDQMQADVGGQPWELLDIVRVVGGRAAAPEHAAGLHRLEFRRVGPVIAMRLPPPVAVNRYVRRGVRGPRAGRSGRT</sequence>
<keyword evidence="15" id="KW-1185">Reference proteome</keyword>
<evidence type="ECO:0000256" key="11">
    <source>
        <dbReference type="SAM" id="MobiDB-lite"/>
    </source>
</evidence>
<evidence type="ECO:0000256" key="9">
    <source>
        <dbReference type="PROSITE-ProRule" id="PRU00175"/>
    </source>
</evidence>
<feature type="coiled-coil region" evidence="10">
    <location>
        <begin position="177"/>
        <end position="204"/>
    </location>
</feature>
<dbReference type="InterPro" id="IPR044066">
    <property type="entry name" value="TRIAD_supradom"/>
</dbReference>
<dbReference type="Gene3D" id="1.20.120.1750">
    <property type="match status" value="1"/>
</dbReference>
<dbReference type="GO" id="GO:0016567">
    <property type="term" value="P:protein ubiquitination"/>
    <property type="evidence" value="ECO:0007669"/>
    <property type="project" value="InterPro"/>
</dbReference>
<dbReference type="InterPro" id="IPR001841">
    <property type="entry name" value="Znf_RING"/>
</dbReference>
<protein>
    <recommendedName>
        <fullName evidence="2">RBR-type E3 ubiquitin transferase</fullName>
        <ecNumber evidence="2">2.3.2.31</ecNumber>
    </recommendedName>
</protein>
<comment type="caution">
    <text evidence="14">The sequence shown here is derived from an EMBL/GenBank/DDBJ whole genome shotgun (WGS) entry which is preliminary data.</text>
</comment>
<feature type="compositionally biased region" description="Polar residues" evidence="11">
    <location>
        <begin position="127"/>
        <end position="141"/>
    </location>
</feature>
<dbReference type="GO" id="GO:0008270">
    <property type="term" value="F:zinc ion binding"/>
    <property type="evidence" value="ECO:0007669"/>
    <property type="project" value="UniProtKB-KW"/>
</dbReference>
<keyword evidence="7" id="KW-0833">Ubl conjugation pathway</keyword>
<evidence type="ECO:0000256" key="4">
    <source>
        <dbReference type="ARBA" id="ARBA00022723"/>
    </source>
</evidence>
<dbReference type="PROSITE" id="PS51873">
    <property type="entry name" value="TRIAD"/>
    <property type="match status" value="1"/>
</dbReference>
<evidence type="ECO:0000313" key="15">
    <source>
        <dbReference type="Proteomes" id="UP000559027"/>
    </source>
</evidence>
<evidence type="ECO:0000256" key="8">
    <source>
        <dbReference type="ARBA" id="ARBA00022833"/>
    </source>
</evidence>
<keyword evidence="6 9" id="KW-0863">Zinc-finger</keyword>
<evidence type="ECO:0000256" key="7">
    <source>
        <dbReference type="ARBA" id="ARBA00022786"/>
    </source>
</evidence>
<comment type="catalytic activity">
    <reaction evidence="1">
        <text>[E2 ubiquitin-conjugating enzyme]-S-ubiquitinyl-L-cysteine + [acceptor protein]-L-lysine = [E2 ubiquitin-conjugating enzyme]-L-cysteine + [acceptor protein]-N(6)-ubiquitinyl-L-lysine.</text>
        <dbReference type="EC" id="2.3.2.31"/>
    </reaction>
</comment>
<evidence type="ECO:0000256" key="2">
    <source>
        <dbReference type="ARBA" id="ARBA00012251"/>
    </source>
</evidence>
<keyword evidence="10" id="KW-0175">Coiled coil</keyword>
<dbReference type="InterPro" id="IPR002867">
    <property type="entry name" value="IBR_dom"/>
</dbReference>
<evidence type="ECO:0000256" key="5">
    <source>
        <dbReference type="ARBA" id="ARBA00022737"/>
    </source>
</evidence>
<dbReference type="Pfam" id="PF26200">
    <property type="entry name" value="Rcat_RNF216"/>
    <property type="match status" value="1"/>
</dbReference>
<proteinExistence type="predicted"/>
<evidence type="ECO:0000256" key="10">
    <source>
        <dbReference type="SAM" id="Coils"/>
    </source>
</evidence>
<dbReference type="PROSITE" id="PS00518">
    <property type="entry name" value="ZF_RING_1"/>
    <property type="match status" value="1"/>
</dbReference>
<evidence type="ECO:0000259" key="13">
    <source>
        <dbReference type="PROSITE" id="PS51873"/>
    </source>
</evidence>
<accession>A0A8H5G8S1</accession>
<keyword evidence="3" id="KW-0808">Transferase</keyword>
<dbReference type="SMART" id="SM00647">
    <property type="entry name" value="IBR"/>
    <property type="match status" value="2"/>
</dbReference>
<evidence type="ECO:0000256" key="1">
    <source>
        <dbReference type="ARBA" id="ARBA00001798"/>
    </source>
</evidence>
<dbReference type="Proteomes" id="UP000559027">
    <property type="component" value="Unassembled WGS sequence"/>
</dbReference>
<name>A0A8H5G8S1_9AGAR</name>
<dbReference type="EMBL" id="JAACJO010000003">
    <property type="protein sequence ID" value="KAF5360331.1"/>
    <property type="molecule type" value="Genomic_DNA"/>
</dbReference>
<dbReference type="AlphaFoldDB" id="A0A8H5G8S1"/>
<dbReference type="CDD" id="cd20335">
    <property type="entry name" value="BRcat_RBR"/>
    <property type="match status" value="1"/>
</dbReference>
<dbReference type="InterPro" id="IPR031127">
    <property type="entry name" value="E3_UB_ligase_RBR"/>
</dbReference>
<feature type="domain" description="RING-type" evidence="13">
    <location>
        <begin position="714"/>
        <end position="926"/>
    </location>
</feature>
<evidence type="ECO:0000256" key="6">
    <source>
        <dbReference type="ARBA" id="ARBA00022771"/>
    </source>
</evidence>
<reference evidence="14 15" key="1">
    <citation type="journal article" date="2020" name="ISME J.">
        <title>Uncovering the hidden diversity of litter-decomposition mechanisms in mushroom-forming fungi.</title>
        <authorList>
            <person name="Floudas D."/>
            <person name="Bentzer J."/>
            <person name="Ahren D."/>
            <person name="Johansson T."/>
            <person name="Persson P."/>
            <person name="Tunlid A."/>
        </authorList>
    </citation>
    <scope>NUCLEOTIDE SEQUENCE [LARGE SCALE GENOMIC DNA]</scope>
    <source>
        <strain evidence="14 15">CBS 146.42</strain>
    </source>
</reference>
<organism evidence="14 15">
    <name type="scientific">Leucocoprinus leucothites</name>
    <dbReference type="NCBI Taxonomy" id="201217"/>
    <lineage>
        <taxon>Eukaryota</taxon>
        <taxon>Fungi</taxon>
        <taxon>Dikarya</taxon>
        <taxon>Basidiomycota</taxon>
        <taxon>Agaricomycotina</taxon>
        <taxon>Agaricomycetes</taxon>
        <taxon>Agaricomycetidae</taxon>
        <taxon>Agaricales</taxon>
        <taxon>Agaricineae</taxon>
        <taxon>Agaricaceae</taxon>
        <taxon>Leucocoprinus</taxon>
    </lineage>
</organism>
<dbReference type="SUPFAM" id="SSF57850">
    <property type="entry name" value="RING/U-box"/>
    <property type="match status" value="2"/>
</dbReference>
<evidence type="ECO:0000313" key="14">
    <source>
        <dbReference type="EMBL" id="KAF5360331.1"/>
    </source>
</evidence>
<keyword evidence="5" id="KW-0677">Repeat</keyword>
<evidence type="ECO:0000256" key="3">
    <source>
        <dbReference type="ARBA" id="ARBA00022679"/>
    </source>
</evidence>
<evidence type="ECO:0000259" key="12">
    <source>
        <dbReference type="PROSITE" id="PS50089"/>
    </source>
</evidence>
<feature type="region of interest" description="Disordered" evidence="11">
    <location>
        <begin position="95"/>
        <end position="141"/>
    </location>
</feature>
<dbReference type="InterPro" id="IPR013083">
    <property type="entry name" value="Znf_RING/FYVE/PHD"/>
</dbReference>
<dbReference type="Gene3D" id="3.30.40.10">
    <property type="entry name" value="Zinc/RING finger domain, C3HC4 (zinc finger)"/>
    <property type="match status" value="1"/>
</dbReference>
<dbReference type="EC" id="2.3.2.31" evidence="2"/>
<dbReference type="InterPro" id="IPR018957">
    <property type="entry name" value="Znf_C3HC4_RING-type"/>
</dbReference>
<gene>
    <name evidence="14" type="ORF">D9756_004623</name>
</gene>
<keyword evidence="4" id="KW-0479">Metal-binding</keyword>
<dbReference type="PROSITE" id="PS50089">
    <property type="entry name" value="ZF_RING_2"/>
    <property type="match status" value="1"/>
</dbReference>
<dbReference type="Pfam" id="PF01485">
    <property type="entry name" value="IBR"/>
    <property type="match status" value="1"/>
</dbReference>
<dbReference type="GO" id="GO:0061630">
    <property type="term" value="F:ubiquitin protein ligase activity"/>
    <property type="evidence" value="ECO:0007669"/>
    <property type="project" value="UniProtKB-EC"/>
</dbReference>